<reference evidence="3" key="1">
    <citation type="submission" date="2023-03" db="EMBL/GenBank/DDBJ databases">
        <authorList>
            <person name="Julca I."/>
        </authorList>
    </citation>
    <scope>NUCLEOTIDE SEQUENCE</scope>
</reference>
<dbReference type="AlphaFoldDB" id="A0AAV1DFA7"/>
<evidence type="ECO:0000256" key="2">
    <source>
        <dbReference type="SAM" id="MobiDB-lite"/>
    </source>
</evidence>
<dbReference type="InterPro" id="IPR043424">
    <property type="entry name" value="BLT-like"/>
</dbReference>
<feature type="region of interest" description="Disordered" evidence="2">
    <location>
        <begin position="1"/>
        <end position="24"/>
    </location>
</feature>
<proteinExistence type="predicted"/>
<accession>A0AAV1DFA7</accession>
<evidence type="ECO:0000313" key="3">
    <source>
        <dbReference type="EMBL" id="CAI9105699.1"/>
    </source>
</evidence>
<keyword evidence="1" id="KW-0175">Coiled coil</keyword>
<sequence length="651" mass="73445">MQRKKHLNVDGGIGGQCKIRKRGSSSSSSSLLVRNYRLKRAILVGKKAGSSTPVPMWKMNVSRSPSLKNDKNMVVTAKGGEVVGKELVVSARKLAATLWEINGVSTAKVKNKLESSRKAHEVEGVRKDKNLKSSSKVASMALYCSGPSFSPLSEKMDQLQGGSHRSRASNGSQKLLPSSDCNFPGFASFHNAGFVEVDQSHGCTPRGNKVKHRLKELRGALTTSKELLKVLNNISRLEEQPPTSLSLVSALKIEIDRACVQVNKLIHEHKSNQHEIDFLLQQFEEEKAAWKVREKERIRGAISSIAGELEIERKLKGQSERLNKKLGKELADKKASLSKATKELEREKKAREILEQVCDELAQGIGEDRAIVAELTRESAKVREEVEKEREMLHLADVLREERVQMKLLEAKYQFEEKNAVVDELKNELEAYLKSKVDRGEQENGSPNYERIKELEKYLRETLPVPTHHYHDQEKNAGEIVFKENQGEAEDSPDSDLHSIELNMDDHSKSFRWNDVYQVETNKTAMNGKIKGRKSTSSEKRQRKSISIERQTSDGIEWEFSPAARQLPSDVYTGSSKVFDFPSKDWKRECEDEIERYNMIKNLRDNIVSGSKIASFHEASSPKGNWDQHNSASQDLSKVVREAFGVLQEAI</sequence>
<feature type="compositionally biased region" description="Polar residues" evidence="2">
    <location>
        <begin position="160"/>
        <end position="174"/>
    </location>
</feature>
<feature type="region of interest" description="Disordered" evidence="2">
    <location>
        <begin position="526"/>
        <end position="548"/>
    </location>
</feature>
<dbReference type="Proteomes" id="UP001161247">
    <property type="component" value="Chromosome 5"/>
</dbReference>
<dbReference type="EMBL" id="OX459122">
    <property type="protein sequence ID" value="CAI9105699.1"/>
    <property type="molecule type" value="Genomic_DNA"/>
</dbReference>
<name>A0AAV1DFA7_OLDCO</name>
<dbReference type="PANTHER" id="PTHR31071:SF16">
    <property type="entry name" value="MYB-LIKE PROTEIN Z ISOFORM X1"/>
    <property type="match status" value="1"/>
</dbReference>
<feature type="region of interest" description="Disordered" evidence="2">
    <location>
        <begin position="154"/>
        <end position="174"/>
    </location>
</feature>
<gene>
    <name evidence="3" type="ORF">OLC1_LOCUS14342</name>
</gene>
<evidence type="ECO:0000256" key="1">
    <source>
        <dbReference type="SAM" id="Coils"/>
    </source>
</evidence>
<evidence type="ECO:0000313" key="4">
    <source>
        <dbReference type="Proteomes" id="UP001161247"/>
    </source>
</evidence>
<feature type="coiled-coil region" evidence="1">
    <location>
        <begin position="323"/>
        <end position="435"/>
    </location>
</feature>
<dbReference type="PANTHER" id="PTHR31071">
    <property type="entry name" value="GB|AAF24581.1"/>
    <property type="match status" value="1"/>
</dbReference>
<organism evidence="3 4">
    <name type="scientific">Oldenlandia corymbosa var. corymbosa</name>
    <dbReference type="NCBI Taxonomy" id="529605"/>
    <lineage>
        <taxon>Eukaryota</taxon>
        <taxon>Viridiplantae</taxon>
        <taxon>Streptophyta</taxon>
        <taxon>Embryophyta</taxon>
        <taxon>Tracheophyta</taxon>
        <taxon>Spermatophyta</taxon>
        <taxon>Magnoliopsida</taxon>
        <taxon>eudicotyledons</taxon>
        <taxon>Gunneridae</taxon>
        <taxon>Pentapetalae</taxon>
        <taxon>asterids</taxon>
        <taxon>lamiids</taxon>
        <taxon>Gentianales</taxon>
        <taxon>Rubiaceae</taxon>
        <taxon>Rubioideae</taxon>
        <taxon>Spermacoceae</taxon>
        <taxon>Hedyotis-Oldenlandia complex</taxon>
        <taxon>Oldenlandia</taxon>
    </lineage>
</organism>
<protein>
    <submittedName>
        <fullName evidence="3">OLC1v1004685C3</fullName>
    </submittedName>
</protein>
<keyword evidence="4" id="KW-1185">Reference proteome</keyword>